<keyword evidence="1" id="KW-0812">Transmembrane</keyword>
<name>A0ABV4I3N9_9ACTN</name>
<dbReference type="EMBL" id="JBGGTQ010000006">
    <property type="protein sequence ID" value="MEZ0493289.1"/>
    <property type="molecule type" value="Genomic_DNA"/>
</dbReference>
<keyword evidence="1" id="KW-0472">Membrane</keyword>
<sequence length="86" mass="8425">MLSGPTAARWSITALVLAVVCAVCLPWAHRAGSLGPLVVGAAAVALGLAATFSGAAARSPRLVVAGVLATLLLPATWVVLTLVAGP</sequence>
<feature type="transmembrane region" description="Helical" evidence="1">
    <location>
        <begin position="62"/>
        <end position="84"/>
    </location>
</feature>
<comment type="caution">
    <text evidence="2">The sequence shown here is derived from an EMBL/GenBank/DDBJ whole genome shotgun (WGS) entry which is preliminary data.</text>
</comment>
<organism evidence="2 3">
    <name type="scientific">Kineococcus mangrovi</name>
    <dbReference type="NCBI Taxonomy" id="1660183"/>
    <lineage>
        <taxon>Bacteria</taxon>
        <taxon>Bacillati</taxon>
        <taxon>Actinomycetota</taxon>
        <taxon>Actinomycetes</taxon>
        <taxon>Kineosporiales</taxon>
        <taxon>Kineosporiaceae</taxon>
        <taxon>Kineococcus</taxon>
    </lineage>
</organism>
<keyword evidence="1" id="KW-1133">Transmembrane helix</keyword>
<gene>
    <name evidence="2" type="ORF">AB2L28_13695</name>
</gene>
<dbReference type="RefSeq" id="WP_370719537.1">
    <property type="nucleotide sequence ID" value="NZ_JBGGTQ010000006.1"/>
</dbReference>
<proteinExistence type="predicted"/>
<evidence type="ECO:0000313" key="2">
    <source>
        <dbReference type="EMBL" id="MEZ0493289.1"/>
    </source>
</evidence>
<accession>A0ABV4I3N9</accession>
<evidence type="ECO:0000313" key="3">
    <source>
        <dbReference type="Proteomes" id="UP001566476"/>
    </source>
</evidence>
<reference evidence="2 3" key="1">
    <citation type="submission" date="2024-07" db="EMBL/GenBank/DDBJ databases">
        <authorList>
            <person name="Thanompreechachai J."/>
            <person name="Duangmal K."/>
        </authorList>
    </citation>
    <scope>NUCLEOTIDE SEQUENCE [LARGE SCALE GENOMIC DNA]</scope>
    <source>
        <strain evidence="2 3">TBRC 1896</strain>
    </source>
</reference>
<evidence type="ECO:0000256" key="1">
    <source>
        <dbReference type="SAM" id="Phobius"/>
    </source>
</evidence>
<keyword evidence="3" id="KW-1185">Reference proteome</keyword>
<protein>
    <submittedName>
        <fullName evidence="2">Uncharacterized protein</fullName>
    </submittedName>
</protein>
<feature type="transmembrane region" description="Helical" evidence="1">
    <location>
        <begin position="7"/>
        <end position="28"/>
    </location>
</feature>
<dbReference type="Proteomes" id="UP001566476">
    <property type="component" value="Unassembled WGS sequence"/>
</dbReference>
<feature type="transmembrane region" description="Helical" evidence="1">
    <location>
        <begin position="34"/>
        <end position="55"/>
    </location>
</feature>